<dbReference type="AlphaFoldDB" id="A0A563VM61"/>
<keyword evidence="2" id="KW-1185">Reference proteome</keyword>
<dbReference type="InterPro" id="IPR023214">
    <property type="entry name" value="HAD_sf"/>
</dbReference>
<protein>
    <submittedName>
        <fullName evidence="1">Putative phosphatase</fullName>
    </submittedName>
</protein>
<gene>
    <name evidence="1" type="ORF">H1P_1460010</name>
</gene>
<dbReference type="SFLD" id="SFLDG01129">
    <property type="entry name" value="C1.5:_HAD__Beta-PGM__Phosphata"/>
    <property type="match status" value="1"/>
</dbReference>
<evidence type="ECO:0000313" key="2">
    <source>
        <dbReference type="Proteomes" id="UP000320055"/>
    </source>
</evidence>
<evidence type="ECO:0000313" key="1">
    <source>
        <dbReference type="EMBL" id="VEP12375.1"/>
    </source>
</evidence>
<dbReference type="GO" id="GO:0005829">
    <property type="term" value="C:cytosol"/>
    <property type="evidence" value="ECO:0007669"/>
    <property type="project" value="TreeGrafter"/>
</dbReference>
<reference evidence="1 2" key="1">
    <citation type="submission" date="2019-01" db="EMBL/GenBank/DDBJ databases">
        <authorList>
            <person name="Brito A."/>
        </authorList>
    </citation>
    <scope>NUCLEOTIDE SEQUENCE [LARGE SCALE GENOMIC DNA]</scope>
    <source>
        <strain evidence="1">1</strain>
    </source>
</reference>
<proteinExistence type="predicted"/>
<dbReference type="Gene3D" id="3.40.50.1000">
    <property type="entry name" value="HAD superfamily/HAD-like"/>
    <property type="match status" value="1"/>
</dbReference>
<dbReference type="GO" id="GO:0008967">
    <property type="term" value="F:phosphoglycolate phosphatase activity"/>
    <property type="evidence" value="ECO:0007669"/>
    <property type="project" value="TreeGrafter"/>
</dbReference>
<organism evidence="1 2">
    <name type="scientific">Hyella patelloides LEGE 07179</name>
    <dbReference type="NCBI Taxonomy" id="945734"/>
    <lineage>
        <taxon>Bacteria</taxon>
        <taxon>Bacillati</taxon>
        <taxon>Cyanobacteriota</taxon>
        <taxon>Cyanophyceae</taxon>
        <taxon>Pleurocapsales</taxon>
        <taxon>Hyellaceae</taxon>
        <taxon>Hyella</taxon>
    </lineage>
</organism>
<accession>A0A563VM61</accession>
<dbReference type="SFLD" id="SFLDS00003">
    <property type="entry name" value="Haloacid_Dehalogenase"/>
    <property type="match status" value="1"/>
</dbReference>
<dbReference type="SUPFAM" id="SSF56784">
    <property type="entry name" value="HAD-like"/>
    <property type="match status" value="1"/>
</dbReference>
<dbReference type="EMBL" id="CAACVJ010000053">
    <property type="protein sequence ID" value="VEP12375.1"/>
    <property type="molecule type" value="Genomic_DNA"/>
</dbReference>
<name>A0A563VM61_9CYAN</name>
<dbReference type="InterPro" id="IPR036412">
    <property type="entry name" value="HAD-like_sf"/>
</dbReference>
<dbReference type="CDD" id="cd01427">
    <property type="entry name" value="HAD_like"/>
    <property type="match status" value="1"/>
</dbReference>
<dbReference type="OrthoDB" id="422676at2"/>
<dbReference type="RefSeq" id="WP_144870344.1">
    <property type="nucleotide sequence ID" value="NZ_LR213897.1"/>
</dbReference>
<sequence length="234" mass="27110">MLRLITDFDGPIMDVSDRYYRVYQRCLHLLKHPQQKINTLSKAEFWRLKRGRIPERKIALLSGLNPEQAQIFVHLRRTNVHALPYLVYDTLIPSAIAALEKSQQLGFELVVMTMRKERELNAALEKYNLNRFFPTHLRYCFDNDYLITLDTKDKPLLMAKALQELPAAADVWMVGDTEADIIAAKTHDIRAISVLSGIRDRNQLAIYQPDLIVDNLAQAIEYIQTSYYSQTELS</sequence>
<dbReference type="Proteomes" id="UP000320055">
    <property type="component" value="Unassembled WGS sequence"/>
</dbReference>
<dbReference type="InterPro" id="IPR050155">
    <property type="entry name" value="HAD-like_hydrolase_sf"/>
</dbReference>
<dbReference type="PANTHER" id="PTHR43434">
    <property type="entry name" value="PHOSPHOGLYCOLATE PHOSPHATASE"/>
    <property type="match status" value="1"/>
</dbReference>
<dbReference type="GO" id="GO:0006281">
    <property type="term" value="P:DNA repair"/>
    <property type="evidence" value="ECO:0007669"/>
    <property type="project" value="TreeGrafter"/>
</dbReference>
<dbReference type="Pfam" id="PF13242">
    <property type="entry name" value="Hydrolase_like"/>
    <property type="match status" value="1"/>
</dbReference>
<dbReference type="PANTHER" id="PTHR43434:SF1">
    <property type="entry name" value="PHOSPHOGLYCOLATE PHOSPHATASE"/>
    <property type="match status" value="1"/>
</dbReference>